<protein>
    <submittedName>
        <fullName evidence="1">TatD family hydrolase</fullName>
    </submittedName>
</protein>
<dbReference type="RefSeq" id="WP_016443239.1">
    <property type="nucleotide sequence ID" value="NZ_CAMXYX010000016.1"/>
</dbReference>
<organism evidence="1 2">
    <name type="scientific">Actinotignum sanguinis</name>
    <dbReference type="NCBI Taxonomy" id="1445614"/>
    <lineage>
        <taxon>Bacteria</taxon>
        <taxon>Bacillati</taxon>
        <taxon>Actinomycetota</taxon>
        <taxon>Actinomycetes</taxon>
        <taxon>Actinomycetales</taxon>
        <taxon>Actinomycetaceae</taxon>
        <taxon>Actinotignum</taxon>
    </lineage>
</organism>
<dbReference type="Gene3D" id="3.20.20.140">
    <property type="entry name" value="Metal-dependent hydrolases"/>
    <property type="match status" value="1"/>
</dbReference>
<gene>
    <name evidence="1" type="ORF">PWJ81_08490</name>
</gene>
<evidence type="ECO:0000313" key="1">
    <source>
        <dbReference type="EMBL" id="MDE1657104.1"/>
    </source>
</evidence>
<dbReference type="PANTHER" id="PTHR46124:SF2">
    <property type="entry name" value="D-AMINOACYL-TRNA DEACYLASE"/>
    <property type="match status" value="1"/>
</dbReference>
<dbReference type="SUPFAM" id="SSF51556">
    <property type="entry name" value="Metallo-dependent hydrolases"/>
    <property type="match status" value="1"/>
</dbReference>
<keyword evidence="1" id="KW-0378">Hydrolase</keyword>
<dbReference type="CDD" id="cd01310">
    <property type="entry name" value="TatD_DNAse"/>
    <property type="match status" value="1"/>
</dbReference>
<accession>A0ABT5V829</accession>
<reference evidence="1 2" key="1">
    <citation type="submission" date="2023-02" db="EMBL/GenBank/DDBJ databases">
        <title>Defining the Infant Male Urobiome and Moving Towards Mechanisms in Urobiome Research.</title>
        <authorList>
            <person name="Reasoner S."/>
            <person name="Flores V."/>
            <person name="Van Horn G."/>
            <person name="Morales G."/>
            <person name="Peard L."/>
            <person name="Abelson B."/>
            <person name="Manuel C."/>
            <person name="Lee J."/>
            <person name="Baker B."/>
            <person name="Williams T."/>
            <person name="Schmitz J."/>
            <person name="Clayton D."/>
            <person name="Hadjifrangiskou M."/>
        </authorList>
    </citation>
    <scope>NUCLEOTIDE SEQUENCE [LARGE SCALE GENOMIC DNA]</scope>
    <source>
        <strain evidence="1 2">AS1053</strain>
    </source>
</reference>
<dbReference type="InterPro" id="IPR001130">
    <property type="entry name" value="TatD-like"/>
</dbReference>
<proteinExistence type="predicted"/>
<dbReference type="Proteomes" id="UP001219297">
    <property type="component" value="Unassembled WGS sequence"/>
</dbReference>
<dbReference type="GO" id="GO:0016787">
    <property type="term" value="F:hydrolase activity"/>
    <property type="evidence" value="ECO:0007669"/>
    <property type="project" value="UniProtKB-KW"/>
</dbReference>
<dbReference type="PANTHER" id="PTHR46124">
    <property type="entry name" value="D-AMINOACYL-TRNA DEACYLASE"/>
    <property type="match status" value="1"/>
</dbReference>
<dbReference type="InterPro" id="IPR032466">
    <property type="entry name" value="Metal_Hydrolase"/>
</dbReference>
<name>A0ABT5V829_9ACTO</name>
<sequence length="342" mass="36743">MGKEAAGEGILRNELAPEEFAALSAKEKKRARRWYLPDLPEKLAGPVVDNHTHIWVPAGAAQAGHSDATLTPPRGRMLPNEEAAAMEAAGVCHAITCACEVPDLLPTVAVAEADPAHFSAALAIHPNEAARHRGITATGPDGLAQELAAHHALSLEEAIDRVAQAARSKAVVAIGETGLDYYRTSEEGRAAQIEAFRAHLALARELDLPVQIHDREAHADCVEVLRRDGAPSRVVFHAFSGDAALAELCNREGWYGSFGGQITYPANDELRAAFHAFDSALILAETDAPYLTPVPWRGHPNAPYVMAWTVRFGAELRELAEAQWCAQLLENTRAVYGELGAA</sequence>
<dbReference type="Pfam" id="PF01026">
    <property type="entry name" value="TatD_DNase"/>
    <property type="match status" value="1"/>
</dbReference>
<keyword evidence="2" id="KW-1185">Reference proteome</keyword>
<comment type="caution">
    <text evidence="1">The sequence shown here is derived from an EMBL/GenBank/DDBJ whole genome shotgun (WGS) entry which is preliminary data.</text>
</comment>
<evidence type="ECO:0000313" key="2">
    <source>
        <dbReference type="Proteomes" id="UP001219297"/>
    </source>
</evidence>
<dbReference type="EMBL" id="JARBHI010000024">
    <property type="protein sequence ID" value="MDE1657104.1"/>
    <property type="molecule type" value="Genomic_DNA"/>
</dbReference>